<gene>
    <name evidence="8" type="ORF">CHR55_29535</name>
</gene>
<comment type="caution">
    <text evidence="8">The sequence shown here is derived from an EMBL/GenBank/DDBJ whole genome shotgun (WGS) entry which is preliminary data.</text>
</comment>
<feature type="domain" description="Response regulatory" evidence="7">
    <location>
        <begin position="17"/>
        <end position="132"/>
    </location>
</feature>
<dbReference type="PRINTS" id="PR00038">
    <property type="entry name" value="HTHLUXR"/>
</dbReference>
<dbReference type="GeneID" id="57487144"/>
<evidence type="ECO:0000313" key="8">
    <source>
        <dbReference type="EMBL" id="PCK23688.1"/>
    </source>
</evidence>
<evidence type="ECO:0000256" key="5">
    <source>
        <dbReference type="PROSITE-ProRule" id="PRU00169"/>
    </source>
</evidence>
<dbReference type="SMART" id="SM00421">
    <property type="entry name" value="HTH_LUXR"/>
    <property type="match status" value="1"/>
</dbReference>
<dbReference type="SMART" id="SM00448">
    <property type="entry name" value="REC"/>
    <property type="match status" value="1"/>
</dbReference>
<accession>A0A2A5J278</accession>
<dbReference type="PROSITE" id="PS50043">
    <property type="entry name" value="HTH_LUXR_2"/>
    <property type="match status" value="1"/>
</dbReference>
<evidence type="ECO:0000256" key="3">
    <source>
        <dbReference type="ARBA" id="ARBA00023125"/>
    </source>
</evidence>
<dbReference type="InterPro" id="IPR011006">
    <property type="entry name" value="CheY-like_superfamily"/>
</dbReference>
<evidence type="ECO:0000256" key="1">
    <source>
        <dbReference type="ARBA" id="ARBA00022553"/>
    </source>
</evidence>
<dbReference type="Proteomes" id="UP000230886">
    <property type="component" value="Unassembled WGS sequence"/>
</dbReference>
<dbReference type="EMBL" id="NOVD01000047">
    <property type="protein sequence ID" value="PCK23688.1"/>
    <property type="molecule type" value="Genomic_DNA"/>
</dbReference>
<protein>
    <submittedName>
        <fullName evidence="8">DNA-binding response regulator</fullName>
    </submittedName>
</protein>
<dbReference type="CDD" id="cd17535">
    <property type="entry name" value="REC_NarL-like"/>
    <property type="match status" value="1"/>
</dbReference>
<feature type="modified residue" description="4-aspartylphosphate" evidence="5">
    <location>
        <position position="68"/>
    </location>
</feature>
<evidence type="ECO:0000259" key="7">
    <source>
        <dbReference type="PROSITE" id="PS50110"/>
    </source>
</evidence>
<dbReference type="PANTHER" id="PTHR43214">
    <property type="entry name" value="TWO-COMPONENT RESPONSE REGULATOR"/>
    <property type="match status" value="1"/>
</dbReference>
<organism evidence="8 9">
    <name type="scientific">Rhodococcus qingshengii</name>
    <dbReference type="NCBI Taxonomy" id="334542"/>
    <lineage>
        <taxon>Bacteria</taxon>
        <taxon>Bacillati</taxon>
        <taxon>Actinomycetota</taxon>
        <taxon>Actinomycetes</taxon>
        <taxon>Mycobacteriales</taxon>
        <taxon>Nocardiaceae</taxon>
        <taxon>Rhodococcus</taxon>
        <taxon>Rhodococcus erythropolis group</taxon>
    </lineage>
</organism>
<dbReference type="Pfam" id="PF00072">
    <property type="entry name" value="Response_reg"/>
    <property type="match status" value="1"/>
</dbReference>
<dbReference type="AlphaFoldDB" id="A0A2A5J278"/>
<dbReference type="GO" id="GO:0000160">
    <property type="term" value="P:phosphorelay signal transduction system"/>
    <property type="evidence" value="ECO:0007669"/>
    <property type="project" value="InterPro"/>
</dbReference>
<feature type="domain" description="HTH luxR-type" evidence="6">
    <location>
        <begin position="159"/>
        <end position="224"/>
    </location>
</feature>
<dbReference type="CDD" id="cd06170">
    <property type="entry name" value="LuxR_C_like"/>
    <property type="match status" value="1"/>
</dbReference>
<dbReference type="Pfam" id="PF00196">
    <property type="entry name" value="GerE"/>
    <property type="match status" value="1"/>
</dbReference>
<dbReference type="Gene3D" id="3.40.50.2300">
    <property type="match status" value="1"/>
</dbReference>
<proteinExistence type="predicted"/>
<name>A0A2A5J278_RHOSG</name>
<dbReference type="SUPFAM" id="SSF46894">
    <property type="entry name" value="C-terminal effector domain of the bipartite response regulators"/>
    <property type="match status" value="1"/>
</dbReference>
<dbReference type="InterPro" id="IPR016032">
    <property type="entry name" value="Sig_transdc_resp-reg_C-effctor"/>
</dbReference>
<dbReference type="InterPro" id="IPR001789">
    <property type="entry name" value="Sig_transdc_resp-reg_receiver"/>
</dbReference>
<dbReference type="GO" id="GO:0003677">
    <property type="term" value="F:DNA binding"/>
    <property type="evidence" value="ECO:0007669"/>
    <property type="project" value="UniProtKB-KW"/>
</dbReference>
<dbReference type="RefSeq" id="WP_046378508.1">
    <property type="nucleotide sequence ID" value="NZ_JARVLG010000203.1"/>
</dbReference>
<dbReference type="SUPFAM" id="SSF52172">
    <property type="entry name" value="CheY-like"/>
    <property type="match status" value="1"/>
</dbReference>
<keyword evidence="2" id="KW-0805">Transcription regulation</keyword>
<dbReference type="PROSITE" id="PS50110">
    <property type="entry name" value="RESPONSE_REGULATORY"/>
    <property type="match status" value="1"/>
</dbReference>
<keyword evidence="3 8" id="KW-0238">DNA-binding</keyword>
<dbReference type="PANTHER" id="PTHR43214:SF24">
    <property type="entry name" value="TRANSCRIPTIONAL REGULATORY PROTEIN NARL-RELATED"/>
    <property type="match status" value="1"/>
</dbReference>
<dbReference type="InterPro" id="IPR039420">
    <property type="entry name" value="WalR-like"/>
</dbReference>
<evidence type="ECO:0000256" key="4">
    <source>
        <dbReference type="ARBA" id="ARBA00023163"/>
    </source>
</evidence>
<dbReference type="InterPro" id="IPR000792">
    <property type="entry name" value="Tscrpt_reg_LuxR_C"/>
</dbReference>
<dbReference type="InterPro" id="IPR058245">
    <property type="entry name" value="NreC/VraR/RcsB-like_REC"/>
</dbReference>
<evidence type="ECO:0000313" key="9">
    <source>
        <dbReference type="Proteomes" id="UP000230886"/>
    </source>
</evidence>
<sequence length="225" mass="23893">MRTATGPRTERNGSVITVALVDDHAAIRSGLAMILRQHDDIDVVAEAGDGASAITVTRTHQPDVVLMDVRMPGTDGIEATRQIIGTTRSRVLVLTTFDLDEYVFAALRAGASGFLLKTATADELTSAIRNVAAGDAVLAPRAARALIGEFVQRAPKPTEPLGLSELTDREREVLALLGTGMSNAELSRELGVGAPTVKSHVSRVLSKLHLTSRVQAAILARELEL</sequence>
<keyword evidence="1 5" id="KW-0597">Phosphoprotein</keyword>
<dbReference type="GO" id="GO:0006355">
    <property type="term" value="P:regulation of DNA-templated transcription"/>
    <property type="evidence" value="ECO:0007669"/>
    <property type="project" value="InterPro"/>
</dbReference>
<reference evidence="8 9" key="1">
    <citation type="submission" date="2017-07" db="EMBL/GenBank/DDBJ databases">
        <title>Draft sequence of Rhodococcus enclensis 23b-28.</title>
        <authorList>
            <person name="Besaury L."/>
            <person name="Sancelme M."/>
            <person name="Amato P."/>
            <person name="Lallement A."/>
            <person name="Delort A.-M."/>
        </authorList>
    </citation>
    <scope>NUCLEOTIDE SEQUENCE [LARGE SCALE GENOMIC DNA]</scope>
    <source>
        <strain evidence="8 9">23b-28</strain>
    </source>
</reference>
<evidence type="ECO:0000259" key="6">
    <source>
        <dbReference type="PROSITE" id="PS50043"/>
    </source>
</evidence>
<keyword evidence="4" id="KW-0804">Transcription</keyword>
<evidence type="ECO:0000256" key="2">
    <source>
        <dbReference type="ARBA" id="ARBA00023015"/>
    </source>
</evidence>